<dbReference type="Proteomes" id="UP000887568">
    <property type="component" value="Unplaced"/>
</dbReference>
<dbReference type="InterPro" id="IPR044156">
    <property type="entry name" value="Galectin-like"/>
</dbReference>
<evidence type="ECO:0000256" key="2">
    <source>
        <dbReference type="ARBA" id="ARBA00022737"/>
    </source>
</evidence>
<keyword evidence="1 3" id="KW-0430">Lectin</keyword>
<evidence type="ECO:0000256" key="3">
    <source>
        <dbReference type="RuleBase" id="RU102079"/>
    </source>
</evidence>
<organism evidence="5 6">
    <name type="scientific">Patiria miniata</name>
    <name type="common">Bat star</name>
    <name type="synonym">Asterina miniata</name>
    <dbReference type="NCBI Taxonomy" id="46514"/>
    <lineage>
        <taxon>Eukaryota</taxon>
        <taxon>Metazoa</taxon>
        <taxon>Echinodermata</taxon>
        <taxon>Eleutherozoa</taxon>
        <taxon>Asterozoa</taxon>
        <taxon>Asteroidea</taxon>
        <taxon>Valvatacea</taxon>
        <taxon>Valvatida</taxon>
        <taxon>Asterinidae</taxon>
        <taxon>Patiria</taxon>
    </lineage>
</organism>
<dbReference type="Pfam" id="PF00337">
    <property type="entry name" value="Gal-bind_lectin"/>
    <property type="match status" value="2"/>
</dbReference>
<evidence type="ECO:0000313" key="6">
    <source>
        <dbReference type="Proteomes" id="UP000887568"/>
    </source>
</evidence>
<dbReference type="SUPFAM" id="SSF49899">
    <property type="entry name" value="Concanavalin A-like lectins/glucanases"/>
    <property type="match status" value="2"/>
</dbReference>
<dbReference type="AlphaFoldDB" id="A0A914BF14"/>
<dbReference type="PANTHER" id="PTHR11346">
    <property type="entry name" value="GALECTIN"/>
    <property type="match status" value="1"/>
</dbReference>
<dbReference type="FunFam" id="2.60.120.200:FF:000023">
    <property type="entry name" value="Galectin"/>
    <property type="match status" value="1"/>
</dbReference>
<keyword evidence="2" id="KW-0677">Repeat</keyword>
<feature type="domain" description="Galectin" evidence="4">
    <location>
        <begin position="206"/>
        <end position="338"/>
    </location>
</feature>
<dbReference type="OMA" id="NPLMPFQ"/>
<dbReference type="InterPro" id="IPR001079">
    <property type="entry name" value="Galectin_CRD"/>
</dbReference>
<dbReference type="EnsemblMetazoa" id="XM_038218741.1">
    <property type="protein sequence ID" value="XP_038074669.1"/>
    <property type="gene ID" value="LOC119742619"/>
</dbReference>
<proteinExistence type="predicted"/>
<sequence>MTVGRMCIVTPYVGVHCCLDCWLRVIKSPSKRETSIMADVVTNPAVPYSGNIPGGYSSNKTIYVQGFVLPQSNRFHVNLQSGEDIAFHFNPRFQAGQNLVVCNTKVGGKWGAEERSLDNVPFDQGKSFELVILCEGNEFKVCVNGRHFLDYKHRVDLHQITSVNVAGDVAITSIRYDPPSTEAKALQEGPQGQPGIQISNPSTPFCGPIGPSGLQYGNMITMKLTVSPAPNRFAINLNGAYYGPQQDDIAFHFNPRFAERTIVRNSKRNGKWGGEERGGAFPFAPSGTHEVTILCMRKCLRVQVDGHHVIDYNHRHGPQGVKSMNVDGDVTIHAINID</sequence>
<accession>A0A914BF14</accession>
<dbReference type="CDD" id="cd00070">
    <property type="entry name" value="GLECT"/>
    <property type="match status" value="2"/>
</dbReference>
<dbReference type="PROSITE" id="PS51304">
    <property type="entry name" value="GALECTIN"/>
    <property type="match status" value="2"/>
</dbReference>
<dbReference type="GO" id="GO:0030246">
    <property type="term" value="F:carbohydrate binding"/>
    <property type="evidence" value="ECO:0007669"/>
    <property type="project" value="UniProtKB-UniRule"/>
</dbReference>
<keyword evidence="6" id="KW-1185">Reference proteome</keyword>
<dbReference type="PANTHER" id="PTHR11346:SF147">
    <property type="entry name" value="GALECTIN"/>
    <property type="match status" value="1"/>
</dbReference>
<dbReference type="InterPro" id="IPR013320">
    <property type="entry name" value="ConA-like_dom_sf"/>
</dbReference>
<dbReference type="SMART" id="SM00276">
    <property type="entry name" value="GLECT"/>
    <property type="match status" value="2"/>
</dbReference>
<feature type="domain" description="Galectin" evidence="4">
    <location>
        <begin position="48"/>
        <end position="177"/>
    </location>
</feature>
<dbReference type="FunFam" id="2.60.120.200:FF:000124">
    <property type="entry name" value="Galectin-4"/>
    <property type="match status" value="1"/>
</dbReference>
<evidence type="ECO:0000256" key="1">
    <source>
        <dbReference type="ARBA" id="ARBA00022734"/>
    </source>
</evidence>
<dbReference type="OrthoDB" id="6251307at2759"/>
<dbReference type="Gene3D" id="2.60.120.200">
    <property type="match status" value="2"/>
</dbReference>
<dbReference type="GeneID" id="119742619"/>
<dbReference type="SMART" id="SM00908">
    <property type="entry name" value="Gal-bind_lectin"/>
    <property type="match status" value="2"/>
</dbReference>
<evidence type="ECO:0000313" key="5">
    <source>
        <dbReference type="EnsemblMetazoa" id="XP_038074669.1"/>
    </source>
</evidence>
<protein>
    <recommendedName>
        <fullName evidence="3">Galectin</fullName>
    </recommendedName>
</protein>
<name>A0A914BF14_PATMI</name>
<evidence type="ECO:0000259" key="4">
    <source>
        <dbReference type="PROSITE" id="PS51304"/>
    </source>
</evidence>
<reference evidence="5" key="1">
    <citation type="submission" date="2022-11" db="UniProtKB">
        <authorList>
            <consortium name="EnsemblMetazoa"/>
        </authorList>
    </citation>
    <scope>IDENTIFICATION</scope>
</reference>
<dbReference type="RefSeq" id="XP_038074669.1">
    <property type="nucleotide sequence ID" value="XM_038218741.1"/>
</dbReference>